<dbReference type="InterPro" id="IPR012328">
    <property type="entry name" value="Chalcone/stilbene_synt_C"/>
</dbReference>
<feature type="domain" description="Chalcone/stilbene synthase C-terminal" evidence="4">
    <location>
        <begin position="48"/>
        <end position="179"/>
    </location>
</feature>
<evidence type="ECO:0000313" key="5">
    <source>
        <dbReference type="EMBL" id="KAF3447055.1"/>
    </source>
</evidence>
<keyword evidence="2" id="KW-0012">Acyltransferase</keyword>
<sequence length="202" mass="21704">MAICFSGPSDEHVDMLVGQAIFGDGAAAVIVGSDPKTNGNEERPLFQMVRTDQSLIPQSEGALCGHVGETGPVYTVSKDIPSLVGGNIELGLKEALGPMGVTDWNTLFYVIHPGGPPVLNQVEQKLGLDPKKLKAIGDVLVNYGNMWGPTLIIVLDEMRKTSVAEGKSTTGEGMDWGFGRGIRTWHDPGDHRVEKSCHLIQR</sequence>
<reference evidence="5" key="1">
    <citation type="submission" date="2020-03" db="EMBL/GenBank/DDBJ databases">
        <title>A high-quality chromosome-level genome assembly of a woody plant with both climbing and erect habits, Rhamnella rubrinervis.</title>
        <authorList>
            <person name="Lu Z."/>
            <person name="Yang Y."/>
            <person name="Zhu X."/>
            <person name="Sun Y."/>
        </authorList>
    </citation>
    <scope>NUCLEOTIDE SEQUENCE</scope>
    <source>
        <strain evidence="5">BYM</strain>
        <tissue evidence="5">Leaf</tissue>
    </source>
</reference>
<dbReference type="Gene3D" id="3.40.47.10">
    <property type="match status" value="2"/>
</dbReference>
<name>A0A8K0H7D7_9ROSA</name>
<feature type="domain" description="Chalcone/stilbene synthase N-terminal" evidence="3">
    <location>
        <begin position="2"/>
        <end position="35"/>
    </location>
</feature>
<dbReference type="InterPro" id="IPR016039">
    <property type="entry name" value="Thiolase-like"/>
</dbReference>
<dbReference type="PANTHER" id="PTHR11877">
    <property type="entry name" value="HYDROXYMETHYLGLUTARYL-COA SYNTHASE"/>
    <property type="match status" value="1"/>
</dbReference>
<evidence type="ECO:0008006" key="7">
    <source>
        <dbReference type="Google" id="ProtNLM"/>
    </source>
</evidence>
<dbReference type="PANTHER" id="PTHR11877:SF109">
    <property type="entry name" value="CHALCONE SYNTHASE"/>
    <property type="match status" value="1"/>
</dbReference>
<evidence type="ECO:0000259" key="4">
    <source>
        <dbReference type="Pfam" id="PF02797"/>
    </source>
</evidence>
<keyword evidence="6" id="KW-1185">Reference proteome</keyword>
<dbReference type="SUPFAM" id="SSF53901">
    <property type="entry name" value="Thiolase-like"/>
    <property type="match status" value="1"/>
</dbReference>
<dbReference type="Pfam" id="PF00195">
    <property type="entry name" value="Chal_sti_synt_N"/>
    <property type="match status" value="1"/>
</dbReference>
<comment type="similarity">
    <text evidence="1 2">Belongs to the thiolase-like superfamily. Chalcone/stilbene synthases family.</text>
</comment>
<evidence type="ECO:0000256" key="1">
    <source>
        <dbReference type="ARBA" id="ARBA00005531"/>
    </source>
</evidence>
<keyword evidence="2" id="KW-0808">Transferase</keyword>
<evidence type="ECO:0000313" key="6">
    <source>
        <dbReference type="Proteomes" id="UP000796880"/>
    </source>
</evidence>
<comment type="caution">
    <text evidence="5">The sequence shown here is derived from an EMBL/GenBank/DDBJ whole genome shotgun (WGS) entry which is preliminary data.</text>
</comment>
<evidence type="ECO:0000259" key="3">
    <source>
        <dbReference type="Pfam" id="PF00195"/>
    </source>
</evidence>
<accession>A0A8K0H7D7</accession>
<dbReference type="EMBL" id="VOIH02000005">
    <property type="protein sequence ID" value="KAF3447055.1"/>
    <property type="molecule type" value="Genomic_DNA"/>
</dbReference>
<proteinExistence type="inferred from homology"/>
<evidence type="ECO:0000256" key="2">
    <source>
        <dbReference type="RuleBase" id="RU003633"/>
    </source>
</evidence>
<protein>
    <recommendedName>
        <fullName evidence="7">Chalcone synthase</fullName>
    </recommendedName>
</protein>
<dbReference type="InterPro" id="IPR001099">
    <property type="entry name" value="Chalcone/stilbene_synt_N"/>
</dbReference>
<dbReference type="AlphaFoldDB" id="A0A8K0H7D7"/>
<dbReference type="InterPro" id="IPR011141">
    <property type="entry name" value="Polyketide_synthase_type-III"/>
</dbReference>
<dbReference type="Pfam" id="PF02797">
    <property type="entry name" value="Chal_sti_synt_C"/>
    <property type="match status" value="1"/>
</dbReference>
<gene>
    <name evidence="5" type="ORF">FNV43_RR12235</name>
</gene>
<dbReference type="GO" id="GO:0016747">
    <property type="term" value="F:acyltransferase activity, transferring groups other than amino-acyl groups"/>
    <property type="evidence" value="ECO:0007669"/>
    <property type="project" value="InterPro"/>
</dbReference>
<dbReference type="GO" id="GO:0030639">
    <property type="term" value="P:polyketide biosynthetic process"/>
    <property type="evidence" value="ECO:0007669"/>
    <property type="project" value="TreeGrafter"/>
</dbReference>
<dbReference type="OrthoDB" id="1500228at2759"/>
<organism evidence="5 6">
    <name type="scientific">Rhamnella rubrinervis</name>
    <dbReference type="NCBI Taxonomy" id="2594499"/>
    <lineage>
        <taxon>Eukaryota</taxon>
        <taxon>Viridiplantae</taxon>
        <taxon>Streptophyta</taxon>
        <taxon>Embryophyta</taxon>
        <taxon>Tracheophyta</taxon>
        <taxon>Spermatophyta</taxon>
        <taxon>Magnoliopsida</taxon>
        <taxon>eudicotyledons</taxon>
        <taxon>Gunneridae</taxon>
        <taxon>Pentapetalae</taxon>
        <taxon>rosids</taxon>
        <taxon>fabids</taxon>
        <taxon>Rosales</taxon>
        <taxon>Rhamnaceae</taxon>
        <taxon>rhamnoid group</taxon>
        <taxon>Rhamneae</taxon>
        <taxon>Rhamnella</taxon>
    </lineage>
</organism>
<dbReference type="Proteomes" id="UP000796880">
    <property type="component" value="Unassembled WGS sequence"/>
</dbReference>